<dbReference type="SUPFAM" id="SSF103473">
    <property type="entry name" value="MFS general substrate transporter"/>
    <property type="match status" value="1"/>
</dbReference>
<feature type="transmembrane region" description="Helical" evidence="5">
    <location>
        <begin position="12"/>
        <end position="35"/>
    </location>
</feature>
<sequence>MGDASKHIQLTSLLLIFLFSALAIYSISFVLPTLMQIYGEAVAFSIALSWIGGGIGGLIMGVFGDLKSKRYALLLSIVLFALPMLANVVQLNIIVFYIVWFLIGFGVNAVNGISYVYVTELAPSRTRGFIGSIMQGFYFLGAILGLVTSFIVKGDIFVYFLIVSILSLLSIPLWVFIPESKWKGNFSFKLPRDMLKVTVFGSIFSIGSFLYLVPLVSLSFTLFSFLGSRLYVVIFSAFILGMISFMVSGRISDTVGRRLSSYIFAGISIVSSITLFLGATLSDPVLLIGSFIVLIVGSSFFAYFGVWMSEVYPVNFKATGTNITLFLGRLIGGGFGVTLVLLLPFGLGRDLAISTVISSVLVLMSATQIPETVKK</sequence>
<feature type="transmembrane region" description="Helical" evidence="5">
    <location>
        <begin position="94"/>
        <end position="117"/>
    </location>
</feature>
<feature type="transmembrane region" description="Helical" evidence="5">
    <location>
        <begin position="326"/>
        <end position="345"/>
    </location>
</feature>
<feature type="transmembrane region" description="Helical" evidence="5">
    <location>
        <begin position="229"/>
        <end position="247"/>
    </location>
</feature>
<feature type="transmembrane region" description="Helical" evidence="5">
    <location>
        <begin position="129"/>
        <end position="151"/>
    </location>
</feature>
<dbReference type="PANTHER" id="PTHR23508:SF10">
    <property type="entry name" value="CARBOXYLIC ACID TRANSPORTER PROTEIN HOMOLOG"/>
    <property type="match status" value="1"/>
</dbReference>
<accession>A0A0U3HGR1</accession>
<dbReference type="PROSITE" id="PS50850">
    <property type="entry name" value="MFS"/>
    <property type="match status" value="1"/>
</dbReference>
<evidence type="ECO:0000313" key="8">
    <source>
        <dbReference type="Proteomes" id="UP000065473"/>
    </source>
</evidence>
<dbReference type="InterPro" id="IPR020846">
    <property type="entry name" value="MFS_dom"/>
</dbReference>
<dbReference type="Proteomes" id="UP000065473">
    <property type="component" value="Chromosome"/>
</dbReference>
<comment type="subcellular location">
    <subcellularLocation>
        <location evidence="1">Membrane</location>
        <topology evidence="1">Multi-pass membrane protein</topology>
    </subcellularLocation>
</comment>
<feature type="transmembrane region" description="Helical" evidence="5">
    <location>
        <begin position="157"/>
        <end position="177"/>
    </location>
</feature>
<evidence type="ECO:0000256" key="3">
    <source>
        <dbReference type="ARBA" id="ARBA00022989"/>
    </source>
</evidence>
<name>A0A0U3HGR1_9CREN</name>
<dbReference type="GO" id="GO:0005886">
    <property type="term" value="C:plasma membrane"/>
    <property type="evidence" value="ECO:0007669"/>
    <property type="project" value="TreeGrafter"/>
</dbReference>
<feature type="transmembrane region" description="Helical" evidence="5">
    <location>
        <begin position="197"/>
        <end position="223"/>
    </location>
</feature>
<feature type="transmembrane region" description="Helical" evidence="5">
    <location>
        <begin position="41"/>
        <end position="64"/>
    </location>
</feature>
<organism evidence="7 8">
    <name type="scientific">Sulfolobus acidocaldarius</name>
    <dbReference type="NCBI Taxonomy" id="2285"/>
    <lineage>
        <taxon>Archaea</taxon>
        <taxon>Thermoproteota</taxon>
        <taxon>Thermoprotei</taxon>
        <taxon>Sulfolobales</taxon>
        <taxon>Sulfolobaceae</taxon>
        <taxon>Sulfolobus</taxon>
    </lineage>
</organism>
<reference evidence="7 8" key="1">
    <citation type="submission" date="2015-12" db="EMBL/GenBank/DDBJ databases">
        <title>A stable core within a dynamic pangenome in Sulfolobus acidocaldarius.</title>
        <authorList>
            <person name="Anderson R."/>
            <person name="Kouris A."/>
            <person name="Seward C."/>
            <person name="Campbell K."/>
            <person name="Whitaker R."/>
        </authorList>
    </citation>
    <scope>NUCLEOTIDE SEQUENCE [LARGE SCALE GENOMIC DNA]</scope>
    <source>
        <strain evidence="7 8">GG12-C01-09</strain>
    </source>
</reference>
<gene>
    <name evidence="7" type="ORF">ATY89_08580</name>
</gene>
<evidence type="ECO:0000256" key="4">
    <source>
        <dbReference type="ARBA" id="ARBA00023136"/>
    </source>
</evidence>
<dbReference type="RefSeq" id="WP_011278708.1">
    <property type="nucleotide sequence ID" value="NZ_BHWZ01000005.1"/>
</dbReference>
<dbReference type="Gene3D" id="1.20.1250.20">
    <property type="entry name" value="MFS general substrate transporter like domains"/>
    <property type="match status" value="1"/>
</dbReference>
<dbReference type="OMA" id="GVWMSEV"/>
<feature type="transmembrane region" description="Helical" evidence="5">
    <location>
        <begin position="71"/>
        <end position="88"/>
    </location>
</feature>
<evidence type="ECO:0000259" key="6">
    <source>
        <dbReference type="PROSITE" id="PS50850"/>
    </source>
</evidence>
<proteinExistence type="predicted"/>
<dbReference type="EMBL" id="CP013694">
    <property type="protein sequence ID" value="ALU29980.1"/>
    <property type="molecule type" value="Genomic_DNA"/>
</dbReference>
<evidence type="ECO:0000313" key="7">
    <source>
        <dbReference type="EMBL" id="ALU29980.1"/>
    </source>
</evidence>
<protein>
    <submittedName>
        <fullName evidence="7">MFS transporter</fullName>
    </submittedName>
</protein>
<dbReference type="InterPro" id="IPR036259">
    <property type="entry name" value="MFS_trans_sf"/>
</dbReference>
<dbReference type="Pfam" id="PF07690">
    <property type="entry name" value="MFS_1"/>
    <property type="match status" value="1"/>
</dbReference>
<dbReference type="GeneID" id="14552404"/>
<feature type="transmembrane region" description="Helical" evidence="5">
    <location>
        <begin position="285"/>
        <end position="306"/>
    </location>
</feature>
<evidence type="ECO:0000256" key="2">
    <source>
        <dbReference type="ARBA" id="ARBA00022692"/>
    </source>
</evidence>
<dbReference type="CDD" id="cd17316">
    <property type="entry name" value="MFS_SV2_like"/>
    <property type="match status" value="1"/>
</dbReference>
<feature type="transmembrane region" description="Helical" evidence="5">
    <location>
        <begin position="259"/>
        <end position="279"/>
    </location>
</feature>
<evidence type="ECO:0000256" key="1">
    <source>
        <dbReference type="ARBA" id="ARBA00004141"/>
    </source>
</evidence>
<feature type="domain" description="Major facilitator superfamily (MFS) profile" evidence="6">
    <location>
        <begin position="1"/>
        <end position="373"/>
    </location>
</feature>
<dbReference type="InterPro" id="IPR011701">
    <property type="entry name" value="MFS"/>
</dbReference>
<dbReference type="PANTHER" id="PTHR23508">
    <property type="entry name" value="CARBOXYLIC ACID TRANSPORTER PROTEIN HOMOLOG"/>
    <property type="match status" value="1"/>
</dbReference>
<dbReference type="AlphaFoldDB" id="A0A0U3HGR1"/>
<keyword evidence="3 5" id="KW-1133">Transmembrane helix</keyword>
<dbReference type="GO" id="GO:0046943">
    <property type="term" value="F:carboxylic acid transmembrane transporter activity"/>
    <property type="evidence" value="ECO:0007669"/>
    <property type="project" value="TreeGrafter"/>
</dbReference>
<evidence type="ECO:0000256" key="5">
    <source>
        <dbReference type="SAM" id="Phobius"/>
    </source>
</evidence>
<keyword evidence="2 5" id="KW-0812">Transmembrane</keyword>
<keyword evidence="4 5" id="KW-0472">Membrane</keyword>